<evidence type="ECO:0000256" key="1">
    <source>
        <dbReference type="ARBA" id="ARBA00023015"/>
    </source>
</evidence>
<dbReference type="EMBL" id="FQZL01000022">
    <property type="protein sequence ID" value="SHJ48557.1"/>
    <property type="molecule type" value="Genomic_DNA"/>
</dbReference>
<dbReference type="Pfam" id="PF01047">
    <property type="entry name" value="MarR"/>
    <property type="match status" value="1"/>
</dbReference>
<dbReference type="Proteomes" id="UP000184052">
    <property type="component" value="Unassembled WGS sequence"/>
</dbReference>
<protein>
    <submittedName>
        <fullName evidence="5">DNA-binding transcriptional regulator, MarR family</fullName>
    </submittedName>
</protein>
<dbReference type="AlphaFoldDB" id="A0A1M6JPB3"/>
<evidence type="ECO:0000313" key="6">
    <source>
        <dbReference type="Proteomes" id="UP000184052"/>
    </source>
</evidence>
<evidence type="ECO:0000313" key="5">
    <source>
        <dbReference type="EMBL" id="SHJ48557.1"/>
    </source>
</evidence>
<proteinExistence type="predicted"/>
<dbReference type="OrthoDB" id="5461037at2"/>
<keyword evidence="2 5" id="KW-0238">DNA-binding</keyword>
<dbReference type="InterPro" id="IPR036390">
    <property type="entry name" value="WH_DNA-bd_sf"/>
</dbReference>
<evidence type="ECO:0000256" key="3">
    <source>
        <dbReference type="ARBA" id="ARBA00023163"/>
    </source>
</evidence>
<gene>
    <name evidence="5" type="ORF">SAMN02745751_02682</name>
</gene>
<keyword evidence="1" id="KW-0805">Transcription regulation</keyword>
<dbReference type="GO" id="GO:0003677">
    <property type="term" value="F:DNA binding"/>
    <property type="evidence" value="ECO:0007669"/>
    <property type="project" value="UniProtKB-KW"/>
</dbReference>
<dbReference type="SMART" id="SM00347">
    <property type="entry name" value="HTH_MARR"/>
    <property type="match status" value="1"/>
</dbReference>
<dbReference type="PROSITE" id="PS50995">
    <property type="entry name" value="HTH_MARR_2"/>
    <property type="match status" value="1"/>
</dbReference>
<dbReference type="GO" id="GO:0003700">
    <property type="term" value="F:DNA-binding transcription factor activity"/>
    <property type="evidence" value="ECO:0007669"/>
    <property type="project" value="InterPro"/>
</dbReference>
<dbReference type="RefSeq" id="WP_073050081.1">
    <property type="nucleotide sequence ID" value="NZ_FQZL01000022.1"/>
</dbReference>
<accession>A0A1M6JPB3</accession>
<dbReference type="InterPro" id="IPR052067">
    <property type="entry name" value="Metal_resp_HTH_trans_reg"/>
</dbReference>
<dbReference type="InterPro" id="IPR036388">
    <property type="entry name" value="WH-like_DNA-bd_sf"/>
</dbReference>
<sequence length="148" mass="17427">MDRKEEFYDLMNIIYDVSDKISSYEKNPRTYGTDDLLHMIEAHTIEIIGNNKEITSSEIAKKMYKTKGAVSQTIDKLIQKGLVVKNSHPKDNRKFILELTENGKIVFGHHRRKDETAFDRYLDRLEEYSDEDFKNCKDILCKIFKLNT</sequence>
<organism evidence="5 6">
    <name type="scientific">Dethiosulfatibacter aminovorans DSM 17477</name>
    <dbReference type="NCBI Taxonomy" id="1121476"/>
    <lineage>
        <taxon>Bacteria</taxon>
        <taxon>Bacillati</taxon>
        <taxon>Bacillota</taxon>
        <taxon>Tissierellia</taxon>
        <taxon>Dethiosulfatibacter</taxon>
    </lineage>
</organism>
<dbReference type="PANTHER" id="PTHR35790:SF4">
    <property type="entry name" value="HTH-TYPE TRANSCRIPTIONAL REGULATOR PCHR"/>
    <property type="match status" value="1"/>
</dbReference>
<dbReference type="Gene3D" id="1.10.10.10">
    <property type="entry name" value="Winged helix-like DNA-binding domain superfamily/Winged helix DNA-binding domain"/>
    <property type="match status" value="1"/>
</dbReference>
<dbReference type="InterPro" id="IPR000835">
    <property type="entry name" value="HTH_MarR-typ"/>
</dbReference>
<dbReference type="STRING" id="1121476.SAMN02745751_02682"/>
<feature type="domain" description="HTH marR-type" evidence="4">
    <location>
        <begin position="7"/>
        <end position="145"/>
    </location>
</feature>
<reference evidence="5 6" key="1">
    <citation type="submission" date="2016-11" db="EMBL/GenBank/DDBJ databases">
        <authorList>
            <person name="Jaros S."/>
            <person name="Januszkiewicz K."/>
            <person name="Wedrychowicz H."/>
        </authorList>
    </citation>
    <scope>NUCLEOTIDE SEQUENCE [LARGE SCALE GENOMIC DNA]</scope>
    <source>
        <strain evidence="5 6">DSM 17477</strain>
    </source>
</reference>
<dbReference type="SUPFAM" id="SSF46785">
    <property type="entry name" value="Winged helix' DNA-binding domain"/>
    <property type="match status" value="1"/>
</dbReference>
<evidence type="ECO:0000259" key="4">
    <source>
        <dbReference type="PROSITE" id="PS50995"/>
    </source>
</evidence>
<evidence type="ECO:0000256" key="2">
    <source>
        <dbReference type="ARBA" id="ARBA00023125"/>
    </source>
</evidence>
<name>A0A1M6JPB3_9FIRM</name>
<dbReference type="PANTHER" id="PTHR35790">
    <property type="entry name" value="HTH-TYPE TRANSCRIPTIONAL REGULATOR PCHR"/>
    <property type="match status" value="1"/>
</dbReference>
<keyword evidence="3" id="KW-0804">Transcription</keyword>
<keyword evidence="6" id="KW-1185">Reference proteome</keyword>